<dbReference type="OrthoDB" id="5178565at2"/>
<evidence type="ECO:0000313" key="2">
    <source>
        <dbReference type="EMBL" id="PKW13638.1"/>
    </source>
</evidence>
<proteinExistence type="predicted"/>
<dbReference type="InterPro" id="IPR034660">
    <property type="entry name" value="DinB/YfiT-like"/>
</dbReference>
<dbReference type="SUPFAM" id="SSF109854">
    <property type="entry name" value="DinB/YfiT-like putative metalloenzymes"/>
    <property type="match status" value="1"/>
</dbReference>
<evidence type="ECO:0000259" key="1">
    <source>
        <dbReference type="Pfam" id="PF11716"/>
    </source>
</evidence>
<dbReference type="AlphaFoldDB" id="A0A2N3XSH7"/>
<comment type="caution">
    <text evidence="2">The sequence shown here is derived from an EMBL/GenBank/DDBJ whole genome shotgun (WGS) entry which is preliminary data.</text>
</comment>
<reference evidence="2" key="1">
    <citation type="submission" date="2017-12" db="EMBL/GenBank/DDBJ databases">
        <title>Sequencing the genomes of 1000 Actinobacteria strains.</title>
        <authorList>
            <person name="Klenk H.-P."/>
        </authorList>
    </citation>
    <scope>NUCLEOTIDE SEQUENCE [LARGE SCALE GENOMIC DNA]</scope>
    <source>
        <strain evidence="2">DSM 44228</strain>
    </source>
</reference>
<keyword evidence="3" id="KW-1185">Reference proteome</keyword>
<organism evidence="2 3">
    <name type="scientific">Saccharopolyspora spinosa</name>
    <dbReference type="NCBI Taxonomy" id="60894"/>
    <lineage>
        <taxon>Bacteria</taxon>
        <taxon>Bacillati</taxon>
        <taxon>Actinomycetota</taxon>
        <taxon>Actinomycetes</taxon>
        <taxon>Pseudonocardiales</taxon>
        <taxon>Pseudonocardiaceae</taxon>
        <taxon>Saccharopolyspora</taxon>
    </lineage>
</organism>
<gene>
    <name evidence="2" type="ORF">A8926_1180</name>
</gene>
<evidence type="ECO:0000313" key="3">
    <source>
        <dbReference type="Proteomes" id="UP000233786"/>
    </source>
</evidence>
<feature type="domain" description="Mycothiol-dependent maleylpyruvate isomerase metal-binding" evidence="1">
    <location>
        <begin position="8"/>
        <end position="94"/>
    </location>
</feature>
<dbReference type="GO" id="GO:0046872">
    <property type="term" value="F:metal ion binding"/>
    <property type="evidence" value="ECO:0007669"/>
    <property type="project" value="InterPro"/>
</dbReference>
<dbReference type="InterPro" id="IPR024344">
    <property type="entry name" value="MDMPI_metal-binding"/>
</dbReference>
<dbReference type="RefSeq" id="WP_010313502.1">
    <property type="nucleotide sequence ID" value="NZ_CP061007.1"/>
</dbReference>
<dbReference type="InterPro" id="IPR017517">
    <property type="entry name" value="Maleyloyr_isom"/>
</dbReference>
<dbReference type="Gene3D" id="1.20.120.450">
    <property type="entry name" value="dinb family like domain"/>
    <property type="match status" value="1"/>
</dbReference>
<dbReference type="Proteomes" id="UP000233786">
    <property type="component" value="Unassembled WGS sequence"/>
</dbReference>
<accession>A0A2N3XSH7</accession>
<dbReference type="EMBL" id="PJNB01000001">
    <property type="protein sequence ID" value="PKW13638.1"/>
    <property type="molecule type" value="Genomic_DNA"/>
</dbReference>
<sequence>MNVMAMARQERAEMADFLQSLRPEQWEEPSLCSGWNVHDVVAHVVSYEEHGTADLLRRFAKARFRPHRLNDVALAEYRSLQPQELLEFLRAHLEPRGATARFGGGVGLVDCLIHHQDIRRPLGMPRRVPAERLLYALRFAVTAPPLRGFWHARGVRMVATDVDWARGKGPEARGEAEAVLLTLAGRAGVARELTGPGASILQRRLG</sequence>
<dbReference type="NCBIfam" id="TIGR03083">
    <property type="entry name" value="maleylpyruvate isomerase family mycothiol-dependent enzyme"/>
    <property type="match status" value="1"/>
</dbReference>
<dbReference type="Pfam" id="PF11716">
    <property type="entry name" value="MDMPI_N"/>
    <property type="match status" value="1"/>
</dbReference>
<name>A0A2N3XSH7_SACSN</name>
<dbReference type="STRING" id="994479.GCA_000194155_06568"/>
<protein>
    <submittedName>
        <fullName evidence="2">Uncharacterized protein (TIGR03083 family)</fullName>
    </submittedName>
</protein>